<protein>
    <submittedName>
        <fullName evidence="5">Corticosteroid-binding globulin</fullName>
    </submittedName>
</protein>
<dbReference type="InterPro" id="IPR042178">
    <property type="entry name" value="Serpin_sf_1"/>
</dbReference>
<accession>A0A0C2MIJ5</accession>
<dbReference type="InterPro" id="IPR023796">
    <property type="entry name" value="Serpin_dom"/>
</dbReference>
<dbReference type="Gene3D" id="3.30.497.10">
    <property type="entry name" value="Antithrombin, subunit I, domain 2"/>
    <property type="match status" value="1"/>
</dbReference>
<dbReference type="CDD" id="cd00172">
    <property type="entry name" value="serpin"/>
    <property type="match status" value="1"/>
</dbReference>
<dbReference type="Proteomes" id="UP000031668">
    <property type="component" value="Unassembled WGS sequence"/>
</dbReference>
<feature type="compositionally biased region" description="Acidic residues" evidence="3">
    <location>
        <begin position="371"/>
        <end position="383"/>
    </location>
</feature>
<feature type="region of interest" description="Disordered" evidence="3">
    <location>
        <begin position="325"/>
        <end position="439"/>
    </location>
</feature>
<dbReference type="SUPFAM" id="SSF56574">
    <property type="entry name" value="Serpins"/>
    <property type="match status" value="1"/>
</dbReference>
<feature type="compositionally biased region" description="Acidic residues" evidence="3">
    <location>
        <begin position="327"/>
        <end position="354"/>
    </location>
</feature>
<evidence type="ECO:0000256" key="2">
    <source>
        <dbReference type="RuleBase" id="RU000411"/>
    </source>
</evidence>
<evidence type="ECO:0000313" key="5">
    <source>
        <dbReference type="EMBL" id="KII66916.1"/>
    </source>
</evidence>
<evidence type="ECO:0000259" key="4">
    <source>
        <dbReference type="SMART" id="SM00093"/>
    </source>
</evidence>
<dbReference type="AlphaFoldDB" id="A0A0C2MIJ5"/>
<feature type="domain" description="Serpin" evidence="4">
    <location>
        <begin position="12"/>
        <end position="466"/>
    </location>
</feature>
<name>A0A0C2MIJ5_THEKT</name>
<dbReference type="EMBL" id="JWZT01003375">
    <property type="protein sequence ID" value="KII66916.1"/>
    <property type="molecule type" value="Genomic_DNA"/>
</dbReference>
<evidence type="ECO:0000256" key="1">
    <source>
        <dbReference type="ARBA" id="ARBA00009500"/>
    </source>
</evidence>
<dbReference type="Gene3D" id="2.30.39.10">
    <property type="entry name" value="Alpha-1-antitrypsin, domain 1"/>
    <property type="match status" value="1"/>
</dbReference>
<dbReference type="InterPro" id="IPR036186">
    <property type="entry name" value="Serpin_sf"/>
</dbReference>
<dbReference type="SMART" id="SM00093">
    <property type="entry name" value="SERPIN"/>
    <property type="match status" value="1"/>
</dbReference>
<dbReference type="GO" id="GO:0005615">
    <property type="term" value="C:extracellular space"/>
    <property type="evidence" value="ECO:0007669"/>
    <property type="project" value="InterPro"/>
</dbReference>
<evidence type="ECO:0000313" key="6">
    <source>
        <dbReference type="Proteomes" id="UP000031668"/>
    </source>
</evidence>
<dbReference type="PANTHER" id="PTHR11461:SF211">
    <property type="entry name" value="GH10112P-RELATED"/>
    <property type="match status" value="1"/>
</dbReference>
<proteinExistence type="inferred from homology"/>
<feature type="compositionally biased region" description="Basic and acidic residues" evidence="3">
    <location>
        <begin position="357"/>
        <end position="370"/>
    </location>
</feature>
<gene>
    <name evidence="5" type="ORF">RF11_03583</name>
</gene>
<comment type="similarity">
    <text evidence="1 2">Belongs to the serpin family.</text>
</comment>
<dbReference type="OrthoDB" id="5966977at2759"/>
<reference evidence="5 6" key="1">
    <citation type="journal article" date="2014" name="Genome Biol. Evol.">
        <title>The genome of the myxosporean Thelohanellus kitauei shows adaptations to nutrient acquisition within its fish host.</title>
        <authorList>
            <person name="Yang Y."/>
            <person name="Xiong J."/>
            <person name="Zhou Z."/>
            <person name="Huo F."/>
            <person name="Miao W."/>
            <person name="Ran C."/>
            <person name="Liu Y."/>
            <person name="Zhang J."/>
            <person name="Feng J."/>
            <person name="Wang M."/>
            <person name="Wang M."/>
            <person name="Wang L."/>
            <person name="Yao B."/>
        </authorList>
    </citation>
    <scope>NUCLEOTIDE SEQUENCE [LARGE SCALE GENOMIC DNA]</scope>
    <source>
        <strain evidence="5">Wuqing</strain>
    </source>
</reference>
<evidence type="ECO:0000256" key="3">
    <source>
        <dbReference type="SAM" id="MobiDB-lite"/>
    </source>
</evidence>
<dbReference type="InterPro" id="IPR000215">
    <property type="entry name" value="Serpin_fam"/>
</dbReference>
<dbReference type="Pfam" id="PF00079">
    <property type="entry name" value="Serpin"/>
    <property type="match status" value="1"/>
</dbReference>
<organism evidence="5 6">
    <name type="scientific">Thelohanellus kitauei</name>
    <name type="common">Myxosporean</name>
    <dbReference type="NCBI Taxonomy" id="669202"/>
    <lineage>
        <taxon>Eukaryota</taxon>
        <taxon>Metazoa</taxon>
        <taxon>Cnidaria</taxon>
        <taxon>Myxozoa</taxon>
        <taxon>Myxosporea</taxon>
        <taxon>Bivalvulida</taxon>
        <taxon>Platysporina</taxon>
        <taxon>Myxobolidae</taxon>
        <taxon>Thelohanellus</taxon>
    </lineage>
</organism>
<comment type="caution">
    <text evidence="5">The sequence shown here is derived from an EMBL/GenBank/DDBJ whole genome shotgun (WGS) entry which is preliminary data.</text>
</comment>
<sequence>MSIQGVNDFSATFLHRLFVSQNATGNVAICGLSLYVMLGAINLGLRGSGHDQLSHFLGENFDDVFNVGDLEDFPTAERWSDLSDLVSEFYYIHSSVYHLCDINDRYEKVASYMFDIDILKEDFSDPEIASQKLNEFVFEYVIGPRPNIFDESMIRENELIVIDSLFISMDWKSPFNTSLTRQEPFIDNQGQSIEVAMMTQQKMNLIYDSPNLNCRILFKRLKDKNRYAVIVLPREGHKIEDVLKNLKFDEMQIYFNASQRKYVKLTMPKFKILGPHDLVNTFKSFGLTDMFDPHRSDFGRMTTQSVFIGTFIQVIHFDIRESGVNTEIDDDSDDGQIVGEGEDVDDIEDVEETTQIEQEHEKDEDDHSSSEIDSEKDDDDENENDHLSSESDSEKDEDVEPRQTSENLDEDEERFIPSHPESDDSEDPGDEPSHDPAEFLVNGPFLFFIYSSKEDLVFYSAAVTNPSVA</sequence>
<dbReference type="OMA" id="DMGIYDA"/>
<dbReference type="GO" id="GO:0004867">
    <property type="term" value="F:serine-type endopeptidase inhibitor activity"/>
    <property type="evidence" value="ECO:0007669"/>
    <property type="project" value="InterPro"/>
</dbReference>
<dbReference type="PANTHER" id="PTHR11461">
    <property type="entry name" value="SERINE PROTEASE INHIBITOR, SERPIN"/>
    <property type="match status" value="1"/>
</dbReference>
<keyword evidence="6" id="KW-1185">Reference proteome</keyword>
<dbReference type="InterPro" id="IPR042185">
    <property type="entry name" value="Serpin_sf_2"/>
</dbReference>